<dbReference type="Gene3D" id="3.30.565.10">
    <property type="entry name" value="Histidine kinase-like ATPase, C-terminal domain"/>
    <property type="match status" value="1"/>
</dbReference>
<sequence length="313" mass="35034">MKSFFSRSPKGAEVSSSPALPVPSSVDSIYEHQRKSVVAWIANKLGSLLHLDSCVGGGMLYSALHTEIVECDKSSEDDYVIYLAHCLLSWLELGSDVYFKIREMDLPDKHHKYLLEIYEEIKDTPNMYFNMKSPDHTEDKGTEGIVWEVYRDVIHASSQRKFLLIKEDEIPTYTKGEVICEEKIVERPDISKVREVAKQSLSVFGLPSSTVMGYLLIISESITNILKHAKDGKLTIIKSDSSVILVVEDTGTGFPLKILPYTILTAGYSTKKSLGQGFTLMMKMADNVYLRTSPKGSTLVIVFNDKGDESSEQ</sequence>
<dbReference type="GO" id="GO:0005524">
    <property type="term" value="F:ATP binding"/>
    <property type="evidence" value="ECO:0007669"/>
    <property type="project" value="UniProtKB-KW"/>
</dbReference>
<evidence type="ECO:0000256" key="1">
    <source>
        <dbReference type="SAM" id="MobiDB-lite"/>
    </source>
</evidence>
<dbReference type="InterPro" id="IPR036890">
    <property type="entry name" value="HATPase_C_sf"/>
</dbReference>
<protein>
    <submittedName>
        <fullName evidence="3">ATP-binding protein</fullName>
    </submittedName>
</protein>
<dbReference type="Pfam" id="PF13581">
    <property type="entry name" value="HATPase_c_2"/>
    <property type="match status" value="1"/>
</dbReference>
<keyword evidence="3" id="KW-0067">ATP-binding</keyword>
<accession>A0ABT4G9T0</accession>
<dbReference type="EMBL" id="JAMDMX010000022">
    <property type="protein sequence ID" value="MCY9692939.1"/>
    <property type="molecule type" value="Genomic_DNA"/>
</dbReference>
<keyword evidence="4" id="KW-1185">Reference proteome</keyword>
<name>A0ABT4G9T0_9BACL</name>
<gene>
    <name evidence="3" type="ORF">M5X19_08520</name>
</gene>
<reference evidence="3 4" key="1">
    <citation type="submission" date="2022-05" db="EMBL/GenBank/DDBJ databases">
        <title>Genome Sequencing of Bee-Associated Microbes.</title>
        <authorList>
            <person name="Dunlap C."/>
        </authorList>
    </citation>
    <scope>NUCLEOTIDE SEQUENCE [LARGE SCALE GENOMIC DNA]</scope>
    <source>
        <strain evidence="3 4">NRRL B-14421</strain>
    </source>
</reference>
<dbReference type="InterPro" id="IPR003594">
    <property type="entry name" value="HATPase_dom"/>
</dbReference>
<comment type="caution">
    <text evidence="3">The sequence shown here is derived from an EMBL/GenBank/DDBJ whole genome shotgun (WGS) entry which is preliminary data.</text>
</comment>
<evidence type="ECO:0000259" key="2">
    <source>
        <dbReference type="Pfam" id="PF13581"/>
    </source>
</evidence>
<feature type="domain" description="Histidine kinase/HSP90-like ATPase" evidence="2">
    <location>
        <begin position="190"/>
        <end position="302"/>
    </location>
</feature>
<feature type="region of interest" description="Disordered" evidence="1">
    <location>
        <begin position="1"/>
        <end position="22"/>
    </location>
</feature>
<dbReference type="Proteomes" id="UP001527099">
    <property type="component" value="Unassembled WGS sequence"/>
</dbReference>
<dbReference type="SUPFAM" id="SSF55874">
    <property type="entry name" value="ATPase domain of HSP90 chaperone/DNA topoisomerase II/histidine kinase"/>
    <property type="match status" value="1"/>
</dbReference>
<proteinExistence type="predicted"/>
<dbReference type="RefSeq" id="WP_051254009.1">
    <property type="nucleotide sequence ID" value="NZ_JAMDMW010000157.1"/>
</dbReference>
<evidence type="ECO:0000313" key="4">
    <source>
        <dbReference type="Proteomes" id="UP001527099"/>
    </source>
</evidence>
<organism evidence="3 4">
    <name type="scientific">Paenibacillus alginolyticus</name>
    <dbReference type="NCBI Taxonomy" id="59839"/>
    <lineage>
        <taxon>Bacteria</taxon>
        <taxon>Bacillati</taxon>
        <taxon>Bacillota</taxon>
        <taxon>Bacilli</taxon>
        <taxon>Bacillales</taxon>
        <taxon>Paenibacillaceae</taxon>
        <taxon>Paenibacillus</taxon>
    </lineage>
</organism>
<keyword evidence="3" id="KW-0547">Nucleotide-binding</keyword>
<evidence type="ECO:0000313" key="3">
    <source>
        <dbReference type="EMBL" id="MCY9692939.1"/>
    </source>
</evidence>